<protein>
    <submittedName>
        <fullName evidence="2">Uncharacterized protein</fullName>
    </submittedName>
</protein>
<name>A0A7W6ET75_9BACT</name>
<comment type="caution">
    <text evidence="2">The sequence shown here is derived from an EMBL/GenBank/DDBJ whole genome shotgun (WGS) entry which is preliminary data.</text>
</comment>
<gene>
    <name evidence="2" type="ORF">FHS57_005147</name>
</gene>
<keyword evidence="1" id="KW-0812">Transmembrane</keyword>
<dbReference type="Proteomes" id="UP000541352">
    <property type="component" value="Unassembled WGS sequence"/>
</dbReference>
<proteinExistence type="predicted"/>
<evidence type="ECO:0000313" key="2">
    <source>
        <dbReference type="EMBL" id="MBB3841126.1"/>
    </source>
</evidence>
<keyword evidence="1" id="KW-1133">Transmembrane helix</keyword>
<reference evidence="2 3" key="1">
    <citation type="submission" date="2020-08" db="EMBL/GenBank/DDBJ databases">
        <title>Genomic Encyclopedia of Type Strains, Phase IV (KMG-IV): sequencing the most valuable type-strain genomes for metagenomic binning, comparative biology and taxonomic classification.</title>
        <authorList>
            <person name="Goeker M."/>
        </authorList>
    </citation>
    <scope>NUCLEOTIDE SEQUENCE [LARGE SCALE GENOMIC DNA]</scope>
    <source>
        <strain evidence="2 3">DSM 17976</strain>
    </source>
</reference>
<keyword evidence="3" id="KW-1185">Reference proteome</keyword>
<accession>A0A7W6ET75</accession>
<feature type="transmembrane region" description="Helical" evidence="1">
    <location>
        <begin position="228"/>
        <end position="249"/>
    </location>
</feature>
<keyword evidence="1" id="KW-0472">Membrane</keyword>
<dbReference type="EMBL" id="JACIBY010000014">
    <property type="protein sequence ID" value="MBB3841126.1"/>
    <property type="molecule type" value="Genomic_DNA"/>
</dbReference>
<sequence>MASKTFNIALVDTTDLILQEDFLATAKAIQVQVSRDFAPVWDVDAVIEVFPSLSEVSPGFWPVTVDKVMDIQGVNGYHWVDDKGIPFSKVVYRDGWSLTASHEILEMLVNPYVNKMKVFKALDGSGQDVEYLVEVSDPVEDKDYGYRIDGVLVSNFYYPAFFDLTTTEGKKYDHLGWLREPRKLLNGGYISWRNAAGEWFQAFMLENKLIFKKLGEATPLTTAETKKVLSIVGFSLLILSSIVFLVRLFRK</sequence>
<evidence type="ECO:0000256" key="1">
    <source>
        <dbReference type="SAM" id="Phobius"/>
    </source>
</evidence>
<organism evidence="2 3">
    <name type="scientific">Runella defluvii</name>
    <dbReference type="NCBI Taxonomy" id="370973"/>
    <lineage>
        <taxon>Bacteria</taxon>
        <taxon>Pseudomonadati</taxon>
        <taxon>Bacteroidota</taxon>
        <taxon>Cytophagia</taxon>
        <taxon>Cytophagales</taxon>
        <taxon>Spirosomataceae</taxon>
        <taxon>Runella</taxon>
    </lineage>
</organism>
<dbReference type="AlphaFoldDB" id="A0A7W6ET75"/>
<evidence type="ECO:0000313" key="3">
    <source>
        <dbReference type="Proteomes" id="UP000541352"/>
    </source>
</evidence>
<dbReference type="RefSeq" id="WP_183978593.1">
    <property type="nucleotide sequence ID" value="NZ_JACIBY010000014.1"/>
</dbReference>